<evidence type="ECO:0000259" key="9">
    <source>
        <dbReference type="Pfam" id="PF01977"/>
    </source>
</evidence>
<comment type="pathway">
    <text evidence="2">Isoprenoid biosynthesis; isopentenyl diphosphate biosynthesis via mevalonate pathway.</text>
</comment>
<evidence type="ECO:0000256" key="7">
    <source>
        <dbReference type="ARBA" id="ARBA00049754"/>
    </source>
</evidence>
<dbReference type="GO" id="GO:0005737">
    <property type="term" value="C:cytoplasm"/>
    <property type="evidence" value="ECO:0007669"/>
    <property type="project" value="TreeGrafter"/>
</dbReference>
<dbReference type="EC" id="4.1.1.126" evidence="6"/>
<dbReference type="AlphaFoldDB" id="A0A2K5AP11"/>
<comment type="similarity">
    <text evidence="3">Belongs to the UbiD family.</text>
</comment>
<dbReference type="Gene3D" id="3.40.1670.10">
    <property type="entry name" value="UbiD C-terminal domain-like"/>
    <property type="match status" value="1"/>
</dbReference>
<evidence type="ECO:0000256" key="1">
    <source>
        <dbReference type="ARBA" id="ARBA00001936"/>
    </source>
</evidence>
<comment type="cofactor">
    <cofactor evidence="1">
        <name>Mn(2+)</name>
        <dbReference type="ChEBI" id="CHEBI:29035"/>
    </cofactor>
</comment>
<dbReference type="SUPFAM" id="SSF143968">
    <property type="entry name" value="UbiD C-terminal domain-like"/>
    <property type="match status" value="1"/>
</dbReference>
<dbReference type="GeneID" id="41594240"/>
<dbReference type="GO" id="GO:0016831">
    <property type="term" value="F:carboxy-lyase activity"/>
    <property type="evidence" value="ECO:0007669"/>
    <property type="project" value="InterPro"/>
</dbReference>
<evidence type="ECO:0000256" key="6">
    <source>
        <dbReference type="ARBA" id="ARBA00049727"/>
    </source>
</evidence>
<dbReference type="NCBIfam" id="TIGR00148">
    <property type="entry name" value="UbiD family decarboxylase"/>
    <property type="match status" value="1"/>
</dbReference>
<dbReference type="PANTHER" id="PTHR30108:SF21">
    <property type="entry name" value="4-HYDROXYBENZOATE DECARBOXYLASE"/>
    <property type="match status" value="1"/>
</dbReference>
<evidence type="ECO:0000256" key="5">
    <source>
        <dbReference type="ARBA" id="ARBA00049583"/>
    </source>
</evidence>
<feature type="domain" description="3-octaprenyl-4-hydroxybenzoate carboxy-lyase-like C-terminal" evidence="11">
    <location>
        <begin position="302"/>
        <end position="425"/>
    </location>
</feature>
<organism evidence="12 13">
    <name type="scientific">Candidatus Nitrosocaldus cavascurensis</name>
    <dbReference type="NCBI Taxonomy" id="2058097"/>
    <lineage>
        <taxon>Archaea</taxon>
        <taxon>Nitrososphaerota</taxon>
        <taxon>Nitrososphaeria</taxon>
        <taxon>Candidatus Nitrosocaldales</taxon>
        <taxon>Candidatus Nitrosocaldaceae</taxon>
        <taxon>Candidatus Nitrosocaldus</taxon>
    </lineage>
</organism>
<keyword evidence="13" id="KW-1185">Reference proteome</keyword>
<feature type="domain" description="3-octaprenyl-4-hydroxybenzoate carboxy-lyase-like N-terminal" evidence="10">
    <location>
        <begin position="6"/>
        <end position="97"/>
    </location>
</feature>
<dbReference type="FunFam" id="3.40.1670.10:FF:000003">
    <property type="entry name" value="Phenolic acid decarboxylase"/>
    <property type="match status" value="1"/>
</dbReference>
<evidence type="ECO:0000313" key="13">
    <source>
        <dbReference type="Proteomes" id="UP000236248"/>
    </source>
</evidence>
<dbReference type="Pfam" id="PF01977">
    <property type="entry name" value="UbiD"/>
    <property type="match status" value="1"/>
</dbReference>
<comment type="cofactor">
    <cofactor evidence="8">
        <name>prenylated FMN</name>
        <dbReference type="ChEBI" id="CHEBI:87746"/>
    </cofactor>
</comment>
<accession>A0A2K5AP11</accession>
<evidence type="ECO:0000259" key="11">
    <source>
        <dbReference type="Pfam" id="PF20696"/>
    </source>
</evidence>
<comment type="catalytic activity">
    <reaction evidence="4">
        <text>(2E)-3-methyl-5-phosphooxypent-2-enoate + H(+) = isopentenyl phosphate + CO2</text>
        <dbReference type="Rhea" id="RHEA:78971"/>
        <dbReference type="ChEBI" id="CHEBI:15378"/>
        <dbReference type="ChEBI" id="CHEBI:16526"/>
        <dbReference type="ChEBI" id="CHEBI:65078"/>
        <dbReference type="ChEBI" id="CHEBI:229665"/>
        <dbReference type="EC" id="4.1.1.126"/>
    </reaction>
    <physiologicalReaction direction="left-to-right" evidence="4">
        <dbReference type="Rhea" id="RHEA:78972"/>
    </physiologicalReaction>
</comment>
<gene>
    <name evidence="12" type="ORF">NCAV_0139</name>
</gene>
<evidence type="ECO:0000256" key="4">
    <source>
        <dbReference type="ARBA" id="ARBA00049054"/>
    </source>
</evidence>
<proteinExistence type="inferred from homology"/>
<evidence type="ECO:0000313" key="12">
    <source>
        <dbReference type="EMBL" id="SPC33339.1"/>
    </source>
</evidence>
<dbReference type="InterPro" id="IPR049383">
    <property type="entry name" value="UbiD-like_N"/>
</dbReference>
<name>A0A2K5AP11_9ARCH</name>
<dbReference type="KEGG" id="ncv:NCAV_0139"/>
<protein>
    <recommendedName>
        <fullName evidence="7">Anhydromevalonate phosphate decarboxylase</fullName>
        <ecNumber evidence="6">4.1.1.126</ecNumber>
    </recommendedName>
</protein>
<evidence type="ECO:0000256" key="3">
    <source>
        <dbReference type="ARBA" id="ARBA00010021"/>
    </source>
</evidence>
<evidence type="ECO:0000256" key="2">
    <source>
        <dbReference type="ARBA" id="ARBA00005092"/>
    </source>
</evidence>
<dbReference type="InterPro" id="IPR002830">
    <property type="entry name" value="UbiD"/>
</dbReference>
<dbReference type="Pfam" id="PF20696">
    <property type="entry name" value="UbiD_C"/>
    <property type="match status" value="1"/>
</dbReference>
<comment type="function">
    <text evidence="5">Catalyzes the conversion of trans-anhydromevalonate 5-phosphate (tAHMP) into isopentenyl phosphate. Involved in the archaeal mevalonate (MVA) pathway, which provides fundamental precursors for isoprenoid biosynthesis, such as isopentenyl diphosphate (IPP) and dimethylallyl diphosphate (DMAPP).</text>
</comment>
<evidence type="ECO:0000256" key="8">
    <source>
        <dbReference type="ARBA" id="ARBA00049936"/>
    </source>
</evidence>
<sequence>MLRDYIRLLRDRGELAYISKQVSTVFEIAALTAKFDGREALLFENVRNEKGKGSNGKIYDYKDSGIKVVSNLCGTRRRFAYALGCDEQSIHSTMARAIASPIKPGIDDRMLAYNTADTLDILPIITHFEKDAGPFITSSIVFARDEENDRQNASVHRLLYLDEKHMAVRMVEGRHLHKCYQYAREHGEDLNVSIVIGVHPAVLIAAAYQADYNVDELNIANALLNNRLKVSMCSNGLLVPSHAEIVLEGKILKDVYAEEWMVEMLRTYDHKRRQPVFELQVLRYRDGAIYHDILAGYSEHRLLMGMPVESKIFNMVKSVVPTTRQVVLTDGGCNWLHAVIQIKKRLEGEAKNALIAAFAAHPSLKLAIVVDDDIEPSDPKAVEYALATRFQADRGLMVIRDAKGSSLDPSSDQEHLLTSKLGIDATASLLKDRARFEIARIPMLDEIRIEDYI</sequence>
<dbReference type="Pfam" id="PF20695">
    <property type="entry name" value="UbiD_N"/>
    <property type="match status" value="1"/>
</dbReference>
<evidence type="ECO:0000259" key="10">
    <source>
        <dbReference type="Pfam" id="PF20695"/>
    </source>
</evidence>
<dbReference type="SUPFAM" id="SSF50475">
    <property type="entry name" value="FMN-binding split barrel"/>
    <property type="match status" value="1"/>
</dbReference>
<dbReference type="InterPro" id="IPR049381">
    <property type="entry name" value="UbiD-like_C"/>
</dbReference>
<dbReference type="PANTHER" id="PTHR30108">
    <property type="entry name" value="3-OCTAPRENYL-4-HYDROXYBENZOATE CARBOXY-LYASE-RELATED"/>
    <property type="match status" value="1"/>
</dbReference>
<dbReference type="Proteomes" id="UP000236248">
    <property type="component" value="Chromosome NCAV"/>
</dbReference>
<reference evidence="13" key="1">
    <citation type="submission" date="2018-01" db="EMBL/GenBank/DDBJ databases">
        <authorList>
            <person name="Kerou L M."/>
        </authorList>
    </citation>
    <scope>NUCLEOTIDE SEQUENCE [LARGE SCALE GENOMIC DNA]</scope>
    <source>
        <strain evidence="13">SCU2</strain>
    </source>
</reference>
<dbReference type="InterPro" id="IPR048304">
    <property type="entry name" value="UbiD_Rift_dom"/>
</dbReference>
<feature type="domain" description="3-octaprenyl-4-hydroxybenzoate carboxy-lyase-like Rift-related" evidence="9">
    <location>
        <begin position="118"/>
        <end position="296"/>
    </location>
</feature>
<dbReference type="EMBL" id="LT981265">
    <property type="protein sequence ID" value="SPC33339.1"/>
    <property type="molecule type" value="Genomic_DNA"/>
</dbReference>
<dbReference type="RefSeq" id="WP_103287820.1">
    <property type="nucleotide sequence ID" value="NZ_LT981265.1"/>
</dbReference>